<feature type="domain" description="PHD-type" evidence="12">
    <location>
        <begin position="360"/>
        <end position="410"/>
    </location>
</feature>
<dbReference type="OMA" id="CLQFTIN"/>
<gene>
    <name evidence="14" type="ORF">CAPTEDRAFT_19718</name>
</gene>
<dbReference type="GO" id="GO:0008270">
    <property type="term" value="F:zinc ion binding"/>
    <property type="evidence" value="ECO:0007669"/>
    <property type="project" value="UniProtKB-KW"/>
</dbReference>
<evidence type="ECO:0000256" key="11">
    <source>
        <dbReference type="SAM" id="MobiDB-lite"/>
    </source>
</evidence>
<evidence type="ECO:0000259" key="13">
    <source>
        <dbReference type="PROSITE" id="PS50157"/>
    </source>
</evidence>
<evidence type="ECO:0000256" key="7">
    <source>
        <dbReference type="ARBA" id="ARBA00023015"/>
    </source>
</evidence>
<organism evidence="14">
    <name type="scientific">Capitella teleta</name>
    <name type="common">Polychaete worm</name>
    <dbReference type="NCBI Taxonomy" id="283909"/>
    <lineage>
        <taxon>Eukaryota</taxon>
        <taxon>Metazoa</taxon>
        <taxon>Spiralia</taxon>
        <taxon>Lophotrochozoa</taxon>
        <taxon>Annelida</taxon>
        <taxon>Polychaeta</taxon>
        <taxon>Sedentaria</taxon>
        <taxon>Scolecida</taxon>
        <taxon>Capitellidae</taxon>
        <taxon>Capitella</taxon>
    </lineage>
</organism>
<dbReference type="CDD" id="cd15619">
    <property type="entry name" value="PHD1_d4"/>
    <property type="match status" value="1"/>
</dbReference>
<comment type="subcellular location">
    <subcellularLocation>
        <location evidence="1">Nucleus</location>
    </subcellularLocation>
</comment>
<dbReference type="EMBL" id="AMQN01012000">
    <property type="status" value="NOT_ANNOTATED_CDS"/>
    <property type="molecule type" value="Genomic_DNA"/>
</dbReference>
<feature type="domain" description="C2H2-type" evidence="13">
    <location>
        <begin position="220"/>
        <end position="248"/>
    </location>
</feature>
<evidence type="ECO:0000313" key="14">
    <source>
        <dbReference type="EMBL" id="ELT95039.1"/>
    </source>
</evidence>
<dbReference type="InterPro" id="IPR011011">
    <property type="entry name" value="Znf_FYVE_PHD"/>
</dbReference>
<proteinExistence type="inferred from homology"/>
<evidence type="ECO:0000256" key="5">
    <source>
        <dbReference type="ARBA" id="ARBA00022771"/>
    </source>
</evidence>
<dbReference type="InterPro" id="IPR013083">
    <property type="entry name" value="Znf_RING/FYVE/PHD"/>
</dbReference>
<sequence>MAAAVGAPMQKYRNNPGNLSDYRYKQVMEGSATYNARLCSERKLRLPFLDSQTGVAQNHSNLFLPHRYRGTGHRHDQLYTYPARIWKKKRKAVPLPEVQLSLPNKEAESNSSFPSLPHVDSMHSVNSLESSSQETERIMNPVVAEPAPYKEYYDDWEDLDETPDAGEIDDRNSDSSDFEDSYIKKKKKKGKQSKGMSGGRGRKKALTPEEKELEDKEKPYSCDICGARYKTRPGLSYHLSHSHKKVEREEELPPPPPPPVPLPLPEMIAPPPPLPPPPQLHPPPLHPPVVTAGPSAEERSKASRYCDFCLGDDIENKKTGMKEELVSCADCGRSGHPSCLQFTANMIISVKKYPWQCIECKSCGLCGTSDNDDQLLFCDDCDRGYHMYCLNPPLSEPPEGSWSCHLCIREFYGGRKPAQML</sequence>
<dbReference type="AlphaFoldDB" id="R7TN23"/>
<evidence type="ECO:0000256" key="8">
    <source>
        <dbReference type="ARBA" id="ARBA00023163"/>
    </source>
</evidence>
<keyword evidence="3" id="KW-0479">Metal-binding</keyword>
<dbReference type="SUPFAM" id="SSF57667">
    <property type="entry name" value="beta-beta-alpha zinc fingers"/>
    <property type="match status" value="1"/>
</dbReference>
<keyword evidence="8" id="KW-0804">Transcription</keyword>
<feature type="region of interest" description="Disordered" evidence="11">
    <location>
        <begin position="103"/>
        <end position="144"/>
    </location>
</feature>
<feature type="compositionally biased region" description="Pro residues" evidence="11">
    <location>
        <begin position="253"/>
        <end position="286"/>
    </location>
</feature>
<feature type="domain" description="PHD-type" evidence="12">
    <location>
        <begin position="303"/>
        <end position="363"/>
    </location>
</feature>
<dbReference type="InterPro" id="IPR013087">
    <property type="entry name" value="Znf_C2H2_type"/>
</dbReference>
<dbReference type="Pfam" id="PF00628">
    <property type="entry name" value="PHD"/>
    <property type="match status" value="2"/>
</dbReference>
<dbReference type="InterPro" id="IPR019787">
    <property type="entry name" value="Znf_PHD-finger"/>
</dbReference>
<dbReference type="CDD" id="cd15530">
    <property type="entry name" value="PHD2_d4"/>
    <property type="match status" value="1"/>
</dbReference>
<dbReference type="InterPro" id="IPR025750">
    <property type="entry name" value="DPF1-3_N"/>
</dbReference>
<evidence type="ECO:0000256" key="3">
    <source>
        <dbReference type="ARBA" id="ARBA00022723"/>
    </source>
</evidence>
<evidence type="ECO:0000256" key="2">
    <source>
        <dbReference type="ARBA" id="ARBA00010539"/>
    </source>
</evidence>
<dbReference type="Pfam" id="PF14051">
    <property type="entry name" value="DPF1-3_N"/>
    <property type="match status" value="1"/>
</dbReference>
<evidence type="ECO:0000313" key="15">
    <source>
        <dbReference type="EnsemblMetazoa" id="CapteP19718"/>
    </source>
</evidence>
<reference evidence="16" key="1">
    <citation type="submission" date="2012-12" db="EMBL/GenBank/DDBJ databases">
        <authorList>
            <person name="Hellsten U."/>
            <person name="Grimwood J."/>
            <person name="Chapman J.A."/>
            <person name="Shapiro H."/>
            <person name="Aerts A."/>
            <person name="Otillar R.P."/>
            <person name="Terry A.Y."/>
            <person name="Boore J.L."/>
            <person name="Simakov O."/>
            <person name="Marletaz F."/>
            <person name="Cho S.-J."/>
            <person name="Edsinger-Gonzales E."/>
            <person name="Havlak P."/>
            <person name="Kuo D.-H."/>
            <person name="Larsson T."/>
            <person name="Lv J."/>
            <person name="Arendt D."/>
            <person name="Savage R."/>
            <person name="Osoegawa K."/>
            <person name="de Jong P."/>
            <person name="Lindberg D.R."/>
            <person name="Seaver E.C."/>
            <person name="Weisblat D.A."/>
            <person name="Putnam N.H."/>
            <person name="Grigoriev I.V."/>
            <person name="Rokhsar D.S."/>
        </authorList>
    </citation>
    <scope>NUCLEOTIDE SEQUENCE</scope>
    <source>
        <strain evidence="16">I ESC-2004</strain>
    </source>
</reference>
<evidence type="ECO:0000256" key="6">
    <source>
        <dbReference type="ARBA" id="ARBA00022833"/>
    </source>
</evidence>
<accession>R7TN23</accession>
<dbReference type="EnsemblMetazoa" id="CapteT19718">
    <property type="protein sequence ID" value="CapteP19718"/>
    <property type="gene ID" value="CapteG19718"/>
</dbReference>
<keyword evidence="6" id="KW-0862">Zinc</keyword>
<evidence type="ECO:0000256" key="9">
    <source>
        <dbReference type="ARBA" id="ARBA00023242"/>
    </source>
</evidence>
<dbReference type="FunFam" id="3.30.40.10:FF:000005">
    <property type="entry name" value="zinc finger protein isoform X1"/>
    <property type="match status" value="1"/>
</dbReference>
<dbReference type="SUPFAM" id="SSF57903">
    <property type="entry name" value="FYVE/PHD zinc finger"/>
    <property type="match status" value="2"/>
</dbReference>
<feature type="compositionally biased region" description="Basic and acidic residues" evidence="11">
    <location>
        <begin position="206"/>
        <end position="218"/>
    </location>
</feature>
<dbReference type="Gene3D" id="3.30.40.10">
    <property type="entry name" value="Zinc/RING finger domain, C3HC4 (zinc finger)"/>
    <property type="match status" value="1"/>
</dbReference>
<reference evidence="15" key="3">
    <citation type="submission" date="2015-06" db="UniProtKB">
        <authorList>
            <consortium name="EnsemblMetazoa"/>
        </authorList>
    </citation>
    <scope>IDENTIFICATION</scope>
</reference>
<keyword evidence="16" id="KW-1185">Reference proteome</keyword>
<evidence type="ECO:0000259" key="12">
    <source>
        <dbReference type="PROSITE" id="PS50016"/>
    </source>
</evidence>
<keyword evidence="7" id="KW-0805">Transcription regulation</keyword>
<keyword evidence="4" id="KW-0677">Repeat</keyword>
<dbReference type="Gene3D" id="3.30.160.60">
    <property type="entry name" value="Classic Zinc Finger"/>
    <property type="match status" value="1"/>
</dbReference>
<dbReference type="InterPro" id="IPR001965">
    <property type="entry name" value="Znf_PHD"/>
</dbReference>
<dbReference type="PROSITE" id="PS50016">
    <property type="entry name" value="ZF_PHD_2"/>
    <property type="match status" value="2"/>
</dbReference>
<evidence type="ECO:0000313" key="16">
    <source>
        <dbReference type="Proteomes" id="UP000014760"/>
    </source>
</evidence>
<dbReference type="HOGENOM" id="CLU_038980_0_1_1"/>
<evidence type="ECO:0000256" key="1">
    <source>
        <dbReference type="ARBA" id="ARBA00004123"/>
    </source>
</evidence>
<dbReference type="PROSITE" id="PS00028">
    <property type="entry name" value="ZINC_FINGER_C2H2_1"/>
    <property type="match status" value="1"/>
</dbReference>
<keyword evidence="5 10" id="KW-0863">Zinc-finger</keyword>
<dbReference type="SMART" id="SM00249">
    <property type="entry name" value="PHD"/>
    <property type="match status" value="2"/>
</dbReference>
<feature type="compositionally biased region" description="Polar residues" evidence="11">
    <location>
        <begin position="123"/>
        <end position="133"/>
    </location>
</feature>
<evidence type="ECO:0000256" key="10">
    <source>
        <dbReference type="PROSITE-ProRule" id="PRU00042"/>
    </source>
</evidence>
<dbReference type="GO" id="GO:0007399">
    <property type="term" value="P:nervous system development"/>
    <property type="evidence" value="ECO:0007669"/>
    <property type="project" value="TreeGrafter"/>
</dbReference>
<dbReference type="PANTHER" id="PTHR45888">
    <property type="entry name" value="HL01030P-RELATED"/>
    <property type="match status" value="1"/>
</dbReference>
<keyword evidence="9" id="KW-0539">Nucleus</keyword>
<evidence type="ECO:0000256" key="4">
    <source>
        <dbReference type="ARBA" id="ARBA00022737"/>
    </source>
</evidence>
<dbReference type="EMBL" id="KB309231">
    <property type="protein sequence ID" value="ELT95039.1"/>
    <property type="molecule type" value="Genomic_DNA"/>
</dbReference>
<dbReference type="Proteomes" id="UP000014760">
    <property type="component" value="Unassembled WGS sequence"/>
</dbReference>
<dbReference type="OrthoDB" id="1903104at2759"/>
<dbReference type="PROSITE" id="PS50157">
    <property type="entry name" value="ZINC_FINGER_C2H2_2"/>
    <property type="match status" value="1"/>
</dbReference>
<dbReference type="STRING" id="283909.R7TN23"/>
<dbReference type="PANTHER" id="PTHR45888:SF5">
    <property type="entry name" value="D4, ISOFORM A"/>
    <property type="match status" value="1"/>
</dbReference>
<feature type="region of interest" description="Disordered" evidence="11">
    <location>
        <begin position="236"/>
        <end position="286"/>
    </location>
</feature>
<feature type="region of interest" description="Disordered" evidence="11">
    <location>
        <begin position="159"/>
        <end position="218"/>
    </location>
</feature>
<protein>
    <submittedName>
        <fullName evidence="14 15">Uncharacterized protein</fullName>
    </submittedName>
</protein>
<dbReference type="FunCoup" id="R7TN23">
    <property type="interactions" value="852"/>
</dbReference>
<comment type="similarity">
    <text evidence="2">Belongs to the requiem/DPF family.</text>
</comment>
<dbReference type="InterPro" id="IPR036236">
    <property type="entry name" value="Znf_C2H2_sf"/>
</dbReference>
<reference evidence="14 16" key="2">
    <citation type="journal article" date="2013" name="Nature">
        <title>Insights into bilaterian evolution from three spiralian genomes.</title>
        <authorList>
            <person name="Simakov O."/>
            <person name="Marletaz F."/>
            <person name="Cho S.J."/>
            <person name="Edsinger-Gonzales E."/>
            <person name="Havlak P."/>
            <person name="Hellsten U."/>
            <person name="Kuo D.H."/>
            <person name="Larsson T."/>
            <person name="Lv J."/>
            <person name="Arendt D."/>
            <person name="Savage R."/>
            <person name="Osoegawa K."/>
            <person name="de Jong P."/>
            <person name="Grimwood J."/>
            <person name="Chapman J.A."/>
            <person name="Shapiro H."/>
            <person name="Aerts A."/>
            <person name="Otillar R.P."/>
            <person name="Terry A.Y."/>
            <person name="Boore J.L."/>
            <person name="Grigoriev I.V."/>
            <person name="Lindberg D.R."/>
            <person name="Seaver E.C."/>
            <person name="Weisblat D.A."/>
            <person name="Putnam N.H."/>
            <person name="Rokhsar D.S."/>
        </authorList>
    </citation>
    <scope>NUCLEOTIDE SEQUENCE</scope>
    <source>
        <strain evidence="14 16">I ESC-2004</strain>
    </source>
</reference>
<dbReference type="GO" id="GO:0071565">
    <property type="term" value="C:nBAF complex"/>
    <property type="evidence" value="ECO:0007669"/>
    <property type="project" value="TreeGrafter"/>
</dbReference>
<name>R7TN23_CAPTE</name>